<dbReference type="Gene3D" id="3.20.20.370">
    <property type="entry name" value="Glycoside hydrolase/deacetylase"/>
    <property type="match status" value="1"/>
</dbReference>
<keyword evidence="1" id="KW-0732">Signal</keyword>
<dbReference type="PANTHER" id="PTHR10587">
    <property type="entry name" value="GLYCOSYL TRANSFERASE-RELATED"/>
    <property type="match status" value="1"/>
</dbReference>
<dbReference type="InterPro" id="IPR050248">
    <property type="entry name" value="Polysacc_deacetylase_ArnD"/>
</dbReference>
<feature type="signal peptide" evidence="1">
    <location>
        <begin position="1"/>
        <end position="24"/>
    </location>
</feature>
<evidence type="ECO:0000313" key="4">
    <source>
        <dbReference type="Proteomes" id="UP000788262"/>
    </source>
</evidence>
<feature type="domain" description="NodB homology" evidence="2">
    <location>
        <begin position="53"/>
        <end position="239"/>
    </location>
</feature>
<dbReference type="RefSeq" id="WP_205381066.1">
    <property type="nucleotide sequence ID" value="NZ_JAFFZS010000001.1"/>
</dbReference>
<evidence type="ECO:0000259" key="2">
    <source>
        <dbReference type="PROSITE" id="PS51677"/>
    </source>
</evidence>
<dbReference type="InterPro" id="IPR011330">
    <property type="entry name" value="Glyco_hydro/deAcase_b/a-brl"/>
</dbReference>
<feature type="chain" id="PRO_5045952692" evidence="1">
    <location>
        <begin position="25"/>
        <end position="277"/>
    </location>
</feature>
<dbReference type="CDD" id="cd10959">
    <property type="entry name" value="CE4_NodB_like_3"/>
    <property type="match status" value="1"/>
</dbReference>
<dbReference type="PANTHER" id="PTHR10587:SF137">
    <property type="entry name" value="4-DEOXY-4-FORMAMIDO-L-ARABINOSE-PHOSPHOUNDECAPRENOL DEFORMYLASE ARND-RELATED"/>
    <property type="match status" value="1"/>
</dbReference>
<organism evidence="3 4">
    <name type="scientific">Streptomyces actuosus</name>
    <dbReference type="NCBI Taxonomy" id="1885"/>
    <lineage>
        <taxon>Bacteria</taxon>
        <taxon>Bacillati</taxon>
        <taxon>Actinomycetota</taxon>
        <taxon>Actinomycetes</taxon>
        <taxon>Kitasatosporales</taxon>
        <taxon>Streptomycetaceae</taxon>
        <taxon>Streptomyces</taxon>
    </lineage>
</organism>
<reference evidence="3 4" key="1">
    <citation type="submission" date="2021-02" db="EMBL/GenBank/DDBJ databases">
        <title>Whole genome sequencing of Streptomyces actuosus VRA1.</title>
        <authorList>
            <person name="Sen G."/>
            <person name="Sen A."/>
        </authorList>
    </citation>
    <scope>NUCLEOTIDE SEQUENCE [LARGE SCALE GENOMIC DNA]</scope>
    <source>
        <strain evidence="3 4">VRA1</strain>
    </source>
</reference>
<keyword evidence="4" id="KW-1185">Reference proteome</keyword>
<comment type="caution">
    <text evidence="3">The sequence shown here is derived from an EMBL/GenBank/DDBJ whole genome shotgun (WGS) entry which is preliminary data.</text>
</comment>
<evidence type="ECO:0000256" key="1">
    <source>
        <dbReference type="SAM" id="SignalP"/>
    </source>
</evidence>
<dbReference type="Pfam" id="PF01522">
    <property type="entry name" value="Polysacc_deac_1"/>
    <property type="match status" value="1"/>
</dbReference>
<dbReference type="InterPro" id="IPR002509">
    <property type="entry name" value="NODB_dom"/>
</dbReference>
<evidence type="ECO:0000313" key="3">
    <source>
        <dbReference type="EMBL" id="MBN0042847.1"/>
    </source>
</evidence>
<proteinExistence type="predicted"/>
<sequence length="277" mass="29359">MARRSGPSATRRAGAVLVPCAALAAAHIGPAATWLPAVRRCCFPRLAGTGRPDHVALTFDDGPDPVSTPLFLDALDELGVRATFFLLGEAVVRHPAVARETVRRGHELAVHGWSHDRPWLPAPARELRGVARTADAVHDLTGRRPCWYRPPYGILTSARWAAAHRVGLRPVLWTAWGRDWRADATPATVEATAAADLRGGGTLLLHDTDRTSAPGSWRAALGALPGLVAHCRAAGLSVGPLAEHGIARIPDTPSLHCAMMPPGESGRRSAGPLGVQE</sequence>
<dbReference type="Proteomes" id="UP000788262">
    <property type="component" value="Unassembled WGS sequence"/>
</dbReference>
<name>A0ABS2VID3_STRAS</name>
<dbReference type="PROSITE" id="PS51677">
    <property type="entry name" value="NODB"/>
    <property type="match status" value="1"/>
</dbReference>
<gene>
    <name evidence="3" type="ORF">JS756_01700</name>
</gene>
<dbReference type="SUPFAM" id="SSF88713">
    <property type="entry name" value="Glycoside hydrolase/deacetylase"/>
    <property type="match status" value="1"/>
</dbReference>
<accession>A0ABS2VID3</accession>
<dbReference type="EMBL" id="JAFFZS010000001">
    <property type="protein sequence ID" value="MBN0042847.1"/>
    <property type="molecule type" value="Genomic_DNA"/>
</dbReference>
<protein>
    <submittedName>
        <fullName evidence="3">Polysaccharide deacetylase family protein</fullName>
    </submittedName>
</protein>